<dbReference type="InterPro" id="IPR039247">
    <property type="entry name" value="KhpB"/>
</dbReference>
<keyword evidence="1 6" id="KW-0963">Cytoplasm</keyword>
<organism evidence="8 10">
    <name type="scientific">Alkalihalobacillus alcalophilus ATCC 27647 = CGMCC 1.3604</name>
    <dbReference type="NCBI Taxonomy" id="1218173"/>
    <lineage>
        <taxon>Bacteria</taxon>
        <taxon>Bacillati</taxon>
        <taxon>Bacillota</taxon>
        <taxon>Bacilli</taxon>
        <taxon>Bacillales</taxon>
        <taxon>Bacillaceae</taxon>
        <taxon>Alkalihalobacillus</taxon>
    </lineage>
</organism>
<dbReference type="EMBL" id="ALPT02000068">
    <property type="protein sequence ID" value="KGA96306.1"/>
    <property type="molecule type" value="Genomic_DNA"/>
</dbReference>
<evidence type="ECO:0000313" key="11">
    <source>
        <dbReference type="Proteomes" id="UP000297014"/>
    </source>
</evidence>
<dbReference type="EMBL" id="JALP01000188">
    <property type="protein sequence ID" value="THG89960.1"/>
    <property type="molecule type" value="Genomic_DNA"/>
</dbReference>
<keyword evidence="4 6" id="KW-0143">Chaperone</keyword>
<dbReference type="InterPro" id="IPR034079">
    <property type="entry name" value="R3H_KhpB"/>
</dbReference>
<dbReference type="SMART" id="SM01245">
    <property type="entry name" value="Jag_N"/>
    <property type="match status" value="1"/>
</dbReference>
<dbReference type="PROSITE" id="PS51061">
    <property type="entry name" value="R3H"/>
    <property type="match status" value="1"/>
</dbReference>
<keyword evidence="5 6" id="KW-0961">Cell wall biogenesis/degradation</keyword>
<dbReference type="SMART" id="SM00393">
    <property type="entry name" value="R3H"/>
    <property type="match status" value="1"/>
</dbReference>
<dbReference type="HAMAP" id="MF_00867">
    <property type="entry name" value="KhpB"/>
    <property type="match status" value="1"/>
</dbReference>
<evidence type="ECO:0000256" key="6">
    <source>
        <dbReference type="HAMAP-Rule" id="MF_00867"/>
    </source>
</evidence>
<reference evidence="8 10" key="1">
    <citation type="journal article" date="2014" name="Genome Announc.">
        <title>Draft Genome Sequence of Bacillus alcalophilus AV1934, a Classic Alkaliphile Isolated from Human Feces in 1934.</title>
        <authorList>
            <person name="Attie O."/>
            <person name="Jayaprakash A."/>
            <person name="Shah H."/>
            <person name="Paulsen I.T."/>
            <person name="Morino M."/>
            <person name="Takahashi Y."/>
            <person name="Narumi I."/>
            <person name="Sachidanandam R."/>
            <person name="Satoh K."/>
            <person name="Ito M."/>
            <person name="Krulwich T.A."/>
        </authorList>
    </citation>
    <scope>NUCLEOTIDE SEQUENCE [LARGE SCALE GENOMIC DNA]</scope>
    <source>
        <strain evidence="8 10">AV1934</strain>
    </source>
</reference>
<evidence type="ECO:0000313" key="9">
    <source>
        <dbReference type="EMBL" id="THG89960.1"/>
    </source>
</evidence>
<proteinExistence type="inferred from homology"/>
<dbReference type="Pfam" id="PF01424">
    <property type="entry name" value="R3H"/>
    <property type="match status" value="1"/>
</dbReference>
<dbReference type="Pfam" id="PF13083">
    <property type="entry name" value="KH_KhpA-B"/>
    <property type="match status" value="1"/>
</dbReference>
<keyword evidence="10" id="KW-1185">Reference proteome</keyword>
<accession>A0A094WHM9</accession>
<keyword evidence="8" id="KW-0238">DNA-binding</keyword>
<dbReference type="NCBIfam" id="NF041568">
    <property type="entry name" value="Jag_EloR"/>
    <property type="match status" value="1"/>
</dbReference>
<dbReference type="OrthoDB" id="9794483at2"/>
<evidence type="ECO:0000256" key="5">
    <source>
        <dbReference type="ARBA" id="ARBA00023316"/>
    </source>
</evidence>
<keyword evidence="2 6" id="KW-0694">RNA-binding</keyword>
<dbReference type="InterPro" id="IPR038008">
    <property type="entry name" value="Jag_KH"/>
</dbReference>
<name>A0A094WHM9_ALKAL</name>
<comment type="subcellular location">
    <subcellularLocation>
        <location evidence="6">Cytoplasm</location>
    </subcellularLocation>
</comment>
<evidence type="ECO:0000256" key="1">
    <source>
        <dbReference type="ARBA" id="ARBA00022490"/>
    </source>
</evidence>
<dbReference type="Proteomes" id="UP000297014">
    <property type="component" value="Unassembled WGS sequence"/>
</dbReference>
<dbReference type="GO" id="GO:0003677">
    <property type="term" value="F:DNA binding"/>
    <property type="evidence" value="ECO:0007669"/>
    <property type="project" value="UniProtKB-KW"/>
</dbReference>
<dbReference type="SUPFAM" id="SSF82708">
    <property type="entry name" value="R3H domain"/>
    <property type="match status" value="1"/>
</dbReference>
<dbReference type="Gene3D" id="3.30.30.80">
    <property type="entry name" value="probable RNA-binding protein from clostridium symbiosum atcc 14940"/>
    <property type="match status" value="1"/>
</dbReference>
<dbReference type="Gene3D" id="3.30.300.20">
    <property type="match status" value="1"/>
</dbReference>
<dbReference type="Proteomes" id="UP000002754">
    <property type="component" value="Unassembled WGS sequence"/>
</dbReference>
<evidence type="ECO:0000256" key="2">
    <source>
        <dbReference type="ARBA" id="ARBA00022884"/>
    </source>
</evidence>
<dbReference type="eggNOG" id="COG1847">
    <property type="taxonomic scope" value="Bacteria"/>
</dbReference>
<dbReference type="STRING" id="1218173.BALCAV_0217075"/>
<dbReference type="GO" id="GO:0071555">
    <property type="term" value="P:cell wall organization"/>
    <property type="evidence" value="ECO:0007669"/>
    <property type="project" value="UniProtKB-KW"/>
</dbReference>
<sequence length="208" mass="23563">MTKLTVSGKTIEEAISKALSELGTTKERLRYEVIEQPQKGFLGIIGTKPAIIEAYIKPDAVEMGLSFLKEMIEEIGFSVEIEKKEQGDYILFEIIGQEDMGRLIGKRGQTLDSLEYLTNLVANKQDDSYIRIQLDTENYRAKRREALEQLAHRVSRKVLRQKQKVVLEPMNAGERKVIHTSLQNVSGVDTYSQGKGSNRHIVIVPETK</sequence>
<gene>
    <name evidence="6" type="primary">khpB</name>
    <name evidence="6" type="synonym">eloR</name>
    <name evidence="9" type="ORF">AJ85_14240</name>
    <name evidence="8" type="ORF">BALCAV_0217075</name>
</gene>
<dbReference type="RefSeq" id="WP_003323484.1">
    <property type="nucleotide sequence ID" value="NZ_ALPT02000068.1"/>
</dbReference>
<dbReference type="CDD" id="cd02644">
    <property type="entry name" value="R3H_jag"/>
    <property type="match status" value="1"/>
</dbReference>
<dbReference type="InterPro" id="IPR038247">
    <property type="entry name" value="Jag_N_dom_sf"/>
</dbReference>
<comment type="subunit">
    <text evidence="6">Forms a complex with KhpA.</text>
</comment>
<dbReference type="InterPro" id="IPR032782">
    <property type="entry name" value="KhpB_N"/>
</dbReference>
<dbReference type="Gene3D" id="3.30.1370.50">
    <property type="entry name" value="R3H-like domain"/>
    <property type="match status" value="1"/>
</dbReference>
<dbReference type="GO" id="GO:0003723">
    <property type="term" value="F:RNA binding"/>
    <property type="evidence" value="ECO:0007669"/>
    <property type="project" value="UniProtKB-UniRule"/>
</dbReference>
<comment type="function">
    <text evidence="6">A probable RNA chaperone. Forms a complex with KhpA which binds to cellular RNA and controls its expression. Plays a role in peptidoglycan (PG) homeostasis and cell length regulation.</text>
</comment>
<dbReference type="InterPro" id="IPR036867">
    <property type="entry name" value="R3H_dom_sf"/>
</dbReference>
<evidence type="ECO:0000256" key="3">
    <source>
        <dbReference type="ARBA" id="ARBA00022960"/>
    </source>
</evidence>
<dbReference type="PANTHER" id="PTHR35800">
    <property type="entry name" value="PROTEIN JAG"/>
    <property type="match status" value="1"/>
</dbReference>
<protein>
    <recommendedName>
        <fullName evidence="6">RNA-binding protein KhpB</fullName>
    </recommendedName>
    <alternativeName>
        <fullName evidence="6">RNA-binding protein EloR</fullName>
    </alternativeName>
</protein>
<comment type="similarity">
    <text evidence="6">Belongs to the KhpB RNA-binding protein family.</text>
</comment>
<comment type="domain">
    <text evidence="6">Has an N-terminal Jag-N domain and 2 RNA-binding domains (KH and R3H).</text>
</comment>
<evidence type="ECO:0000256" key="4">
    <source>
        <dbReference type="ARBA" id="ARBA00023186"/>
    </source>
</evidence>
<feature type="domain" description="R3H" evidence="7">
    <location>
        <begin position="141"/>
        <end position="207"/>
    </location>
</feature>
<dbReference type="GO" id="GO:0005737">
    <property type="term" value="C:cytoplasm"/>
    <property type="evidence" value="ECO:0007669"/>
    <property type="project" value="UniProtKB-SubCell"/>
</dbReference>
<dbReference type="AlphaFoldDB" id="A0A094WHM9"/>
<dbReference type="GO" id="GO:0008360">
    <property type="term" value="P:regulation of cell shape"/>
    <property type="evidence" value="ECO:0007669"/>
    <property type="project" value="UniProtKB-KW"/>
</dbReference>
<dbReference type="PANTHER" id="PTHR35800:SF1">
    <property type="entry name" value="RNA-BINDING PROTEIN KHPB"/>
    <property type="match status" value="1"/>
</dbReference>
<evidence type="ECO:0000313" key="10">
    <source>
        <dbReference type="Proteomes" id="UP000002754"/>
    </source>
</evidence>
<evidence type="ECO:0000259" key="7">
    <source>
        <dbReference type="PROSITE" id="PS51061"/>
    </source>
</evidence>
<comment type="caution">
    <text evidence="8">The sequence shown here is derived from an EMBL/GenBank/DDBJ whole genome shotgun (WGS) entry which is preliminary data.</text>
</comment>
<feature type="region of interest" description="Jag_N domain" evidence="6">
    <location>
        <begin position="5"/>
        <end position="55"/>
    </location>
</feature>
<dbReference type="InterPro" id="IPR001374">
    <property type="entry name" value="R3H_dom"/>
</dbReference>
<reference evidence="9 11" key="2">
    <citation type="submission" date="2014-01" db="EMBL/GenBank/DDBJ databases">
        <title>Draft genome sequencing of Bacillus alcalophilus CGMCC 1.3604.</title>
        <authorList>
            <person name="Yang J."/>
            <person name="Diao L."/>
            <person name="Yang S."/>
        </authorList>
    </citation>
    <scope>NUCLEOTIDE SEQUENCE [LARGE SCALE GENOMIC DNA]</scope>
    <source>
        <strain evidence="9 11">CGMCC 1.3604</strain>
    </source>
</reference>
<dbReference type="Pfam" id="PF14804">
    <property type="entry name" value="Jag_N"/>
    <property type="match status" value="1"/>
</dbReference>
<evidence type="ECO:0000313" key="8">
    <source>
        <dbReference type="EMBL" id="KGA96306.1"/>
    </source>
</evidence>
<dbReference type="GO" id="GO:0009252">
    <property type="term" value="P:peptidoglycan biosynthetic process"/>
    <property type="evidence" value="ECO:0007669"/>
    <property type="project" value="UniProtKB-UniRule"/>
</dbReference>
<dbReference type="InterPro" id="IPR015946">
    <property type="entry name" value="KH_dom-like_a/b"/>
</dbReference>
<keyword evidence="3 6" id="KW-0133">Cell shape</keyword>
<dbReference type="CDD" id="cd02414">
    <property type="entry name" value="KH-II_Jag"/>
    <property type="match status" value="1"/>
</dbReference>